<dbReference type="PANTHER" id="PTHR13847:SF281">
    <property type="entry name" value="FAD DEPENDENT OXIDOREDUCTASE DOMAIN-CONTAINING PROTEIN"/>
    <property type="match status" value="1"/>
</dbReference>
<evidence type="ECO:0000259" key="1">
    <source>
        <dbReference type="Pfam" id="PF01266"/>
    </source>
</evidence>
<keyword evidence="3" id="KW-1185">Reference proteome</keyword>
<gene>
    <name evidence="2" type="ORF">LXN57_34215</name>
</gene>
<feature type="domain" description="FAD dependent oxidoreductase" evidence="1">
    <location>
        <begin position="34"/>
        <end position="385"/>
    </location>
</feature>
<dbReference type="RefSeq" id="WP_251802364.1">
    <property type="nucleotide sequence ID" value="NZ_JAMQOL010000049.1"/>
</dbReference>
<dbReference type="Gene3D" id="3.50.50.60">
    <property type="entry name" value="FAD/NAD(P)-binding domain"/>
    <property type="match status" value="1"/>
</dbReference>
<dbReference type="InterPro" id="IPR006076">
    <property type="entry name" value="FAD-dep_OxRdtase"/>
</dbReference>
<accession>A0ABT0YAY1</accession>
<organism evidence="2 3">
    <name type="scientific">Paractinoplanes hotanensis</name>
    <dbReference type="NCBI Taxonomy" id="2906497"/>
    <lineage>
        <taxon>Bacteria</taxon>
        <taxon>Bacillati</taxon>
        <taxon>Actinomycetota</taxon>
        <taxon>Actinomycetes</taxon>
        <taxon>Micromonosporales</taxon>
        <taxon>Micromonosporaceae</taxon>
        <taxon>Paractinoplanes</taxon>
    </lineage>
</organism>
<reference evidence="2 3" key="1">
    <citation type="submission" date="2022-06" db="EMBL/GenBank/DDBJ databases">
        <title>Actinoplanes abujensis sp. nov., isolated from Nigerian arid soil.</title>
        <authorList>
            <person name="Ding P."/>
        </authorList>
    </citation>
    <scope>NUCLEOTIDE SEQUENCE [LARGE SCALE GENOMIC DNA]</scope>
    <source>
        <strain evidence="3">TRM88002</strain>
    </source>
</reference>
<dbReference type="InterPro" id="IPR036188">
    <property type="entry name" value="FAD/NAD-bd_sf"/>
</dbReference>
<name>A0ABT0YAY1_9ACTN</name>
<dbReference type="SUPFAM" id="SSF51905">
    <property type="entry name" value="FAD/NAD(P)-binding domain"/>
    <property type="match status" value="1"/>
</dbReference>
<evidence type="ECO:0000313" key="2">
    <source>
        <dbReference type="EMBL" id="MCM4082637.1"/>
    </source>
</evidence>
<evidence type="ECO:0000313" key="3">
    <source>
        <dbReference type="Proteomes" id="UP001523216"/>
    </source>
</evidence>
<protein>
    <submittedName>
        <fullName evidence="2">FAD-binding oxidoreductase</fullName>
    </submittedName>
</protein>
<dbReference type="PANTHER" id="PTHR13847">
    <property type="entry name" value="SARCOSINE DEHYDROGENASE-RELATED"/>
    <property type="match status" value="1"/>
</dbReference>
<dbReference type="Gene3D" id="3.30.9.10">
    <property type="entry name" value="D-Amino Acid Oxidase, subunit A, domain 2"/>
    <property type="match status" value="1"/>
</dbReference>
<dbReference type="Proteomes" id="UP001523216">
    <property type="component" value="Unassembled WGS sequence"/>
</dbReference>
<sequence length="452" mass="49510">MRSSLKDAVSEPYWLTQAGAPAPCEPLDGVDTADLAVVGAGYSGLWTALMAKERDPARDVVVVEAGTAGWAASGRNGGFCAASLTHGHENGLSRFPDEMPRLVKMGLDNLDGIEATVARYGIDCDFSRTGELQVATAEWQLRELQRGPGFLDREQVRAEVDSPTYLGGVWDRDGCAMVDPARLVWGLREACLSLGVRFYEQSPVERIKPHGAGLRLHTWRGRIDAARVALATGAHGKLLRRLGHFVVPVYDYVLMTEPLSPAQLASIGWCNRQGIGDAGNQFHYYRLTADNRILWGGYDAVYYNGGRIDPAHDQREATFAVLADHFAETFPQLSEVRFTHKWGGVIDTCSRFSSFFGTAYGGRLAYAVGYTGLGVGATRFGADVMLDLLSGARTERTALKMVRSKPIPFPPEPVRSGVIQLTRWSIAQADRNEGRRNLWLRSLDKVGLGFDS</sequence>
<dbReference type="EMBL" id="JAMQOL010000049">
    <property type="protein sequence ID" value="MCM4082637.1"/>
    <property type="molecule type" value="Genomic_DNA"/>
</dbReference>
<comment type="caution">
    <text evidence="2">The sequence shown here is derived from an EMBL/GenBank/DDBJ whole genome shotgun (WGS) entry which is preliminary data.</text>
</comment>
<proteinExistence type="predicted"/>
<dbReference type="Pfam" id="PF01266">
    <property type="entry name" value="DAO"/>
    <property type="match status" value="1"/>
</dbReference>